<dbReference type="Proteomes" id="UP000536441">
    <property type="component" value="Unassembled WGS sequence"/>
</dbReference>
<name>A0A7Y6EEP2_9SPHN</name>
<organism evidence="1 2">
    <name type="scientific">Sphingomonas zeae</name>
    <dbReference type="NCBI Taxonomy" id="1646122"/>
    <lineage>
        <taxon>Bacteria</taxon>
        <taxon>Pseudomonadati</taxon>
        <taxon>Pseudomonadota</taxon>
        <taxon>Alphaproteobacteria</taxon>
        <taxon>Sphingomonadales</taxon>
        <taxon>Sphingomonadaceae</taxon>
        <taxon>Sphingomonas</taxon>
    </lineage>
</organism>
<gene>
    <name evidence="1" type="ORF">HP438_05515</name>
</gene>
<accession>A0A7Y6EEP2</accession>
<protein>
    <submittedName>
        <fullName evidence="1">Antitoxin of toxin-antitoxin stability system</fullName>
    </submittedName>
</protein>
<dbReference type="RefSeq" id="WP_175311083.1">
    <property type="nucleotide sequence ID" value="NZ_CBCRYR010000004.1"/>
</dbReference>
<dbReference type="AlphaFoldDB" id="A0A7Y6EEP2"/>
<keyword evidence="2" id="KW-1185">Reference proteome</keyword>
<evidence type="ECO:0000313" key="2">
    <source>
        <dbReference type="Proteomes" id="UP000536441"/>
    </source>
</evidence>
<proteinExistence type="predicted"/>
<evidence type="ECO:0000313" key="1">
    <source>
        <dbReference type="EMBL" id="NUU46429.1"/>
    </source>
</evidence>
<reference evidence="1 2" key="1">
    <citation type="submission" date="2020-05" db="EMBL/GenBank/DDBJ databases">
        <title>Genome Sequencing of Type Strains.</title>
        <authorList>
            <person name="Lemaire J.F."/>
            <person name="Inderbitzin P."/>
            <person name="Gregorio O.A."/>
            <person name="Collins S.B."/>
            <person name="Wespe N."/>
            <person name="Knight-Connoni V."/>
        </authorList>
    </citation>
    <scope>NUCLEOTIDE SEQUENCE [LARGE SCALE GENOMIC DNA]</scope>
    <source>
        <strain evidence="1 2">DSM 100049</strain>
    </source>
</reference>
<sequence>MPEQITTTVYRLHEVSASAKDAARRWYRQDAPCDDWHEFVFDDFTRICELIGVELNSHAVRLYGGGTRQVPRIWFSGFSSQGDGACFEGRYCYAKSSTKAIRAHAPRDGELHRIADMLAAIQRLNFYQLGAGITHRGRYYHEYSMTIDVERSGPVETAMAGGAEEVVVEALRDLARWLYRQLEAEYEYQTADEQVDAAIIANDYSFTDDGARFP</sequence>
<comment type="caution">
    <text evidence="1">The sequence shown here is derived from an EMBL/GenBank/DDBJ whole genome shotgun (WGS) entry which is preliminary data.</text>
</comment>
<dbReference type="EMBL" id="JABMCH010000057">
    <property type="protein sequence ID" value="NUU46429.1"/>
    <property type="molecule type" value="Genomic_DNA"/>
</dbReference>